<accession>A0A5M3XNI0</accession>
<feature type="transmembrane region" description="Helical" evidence="1">
    <location>
        <begin position="135"/>
        <end position="151"/>
    </location>
</feature>
<dbReference type="EMBL" id="BLAF01000031">
    <property type="protein sequence ID" value="GES22500.1"/>
    <property type="molecule type" value="Genomic_DNA"/>
</dbReference>
<feature type="transmembrane region" description="Helical" evidence="1">
    <location>
        <begin position="105"/>
        <end position="129"/>
    </location>
</feature>
<gene>
    <name evidence="2" type="ORF">Aple_053980</name>
</gene>
<evidence type="ECO:0000313" key="3">
    <source>
        <dbReference type="Proteomes" id="UP000377595"/>
    </source>
</evidence>
<keyword evidence="1" id="KW-1133">Transmembrane helix</keyword>
<keyword evidence="1" id="KW-0812">Transmembrane</keyword>
<feature type="transmembrane region" description="Helical" evidence="1">
    <location>
        <begin position="196"/>
        <end position="216"/>
    </location>
</feature>
<dbReference type="RefSeq" id="WP_155347446.1">
    <property type="nucleotide sequence ID" value="NZ_BAAAHM010000013.1"/>
</dbReference>
<sequence length="224" mass="25094">MTNDPAGDADWLLGEVNSLRERARADRHAFRFPLLYFGAFTLATAPLYVLGHQQGESGFRAWPFLARGMDLVWLAGLVVGAVLTIWWYRRHGDRSGIQTSARKSVLIWTTAGAAPLLWILLLPLFFLWPFFVRDNFGLLAVALGLIALARAERSRRLWIITGLYTAAAVPAVVYNMENQYYRLFHLFGFTSEDMPYALVQGTPVLLPALILLIGGLTTRRTTPA</sequence>
<organism evidence="2 3">
    <name type="scientific">Acrocarpospora pleiomorpha</name>
    <dbReference type="NCBI Taxonomy" id="90975"/>
    <lineage>
        <taxon>Bacteria</taxon>
        <taxon>Bacillati</taxon>
        <taxon>Actinomycetota</taxon>
        <taxon>Actinomycetes</taxon>
        <taxon>Streptosporangiales</taxon>
        <taxon>Streptosporangiaceae</taxon>
        <taxon>Acrocarpospora</taxon>
    </lineage>
</organism>
<name>A0A5M3XNI0_9ACTN</name>
<feature type="transmembrane region" description="Helical" evidence="1">
    <location>
        <begin position="71"/>
        <end position="89"/>
    </location>
</feature>
<evidence type="ECO:0000256" key="1">
    <source>
        <dbReference type="SAM" id="Phobius"/>
    </source>
</evidence>
<feature type="transmembrane region" description="Helical" evidence="1">
    <location>
        <begin position="158"/>
        <end position="176"/>
    </location>
</feature>
<dbReference type="AlphaFoldDB" id="A0A5M3XNI0"/>
<feature type="transmembrane region" description="Helical" evidence="1">
    <location>
        <begin position="29"/>
        <end position="51"/>
    </location>
</feature>
<evidence type="ECO:0000313" key="2">
    <source>
        <dbReference type="EMBL" id="GES22500.1"/>
    </source>
</evidence>
<comment type="caution">
    <text evidence="2">The sequence shown here is derived from an EMBL/GenBank/DDBJ whole genome shotgun (WGS) entry which is preliminary data.</text>
</comment>
<protein>
    <submittedName>
        <fullName evidence="2">Uncharacterized protein</fullName>
    </submittedName>
</protein>
<proteinExistence type="predicted"/>
<keyword evidence="1" id="KW-0472">Membrane</keyword>
<reference evidence="2 3" key="1">
    <citation type="submission" date="2019-10" db="EMBL/GenBank/DDBJ databases">
        <title>Whole genome shotgun sequence of Acrocarpospora pleiomorpha NBRC 16267.</title>
        <authorList>
            <person name="Ichikawa N."/>
            <person name="Kimura A."/>
            <person name="Kitahashi Y."/>
            <person name="Komaki H."/>
            <person name="Oguchi A."/>
        </authorList>
    </citation>
    <scope>NUCLEOTIDE SEQUENCE [LARGE SCALE GENOMIC DNA]</scope>
    <source>
        <strain evidence="2 3">NBRC 16267</strain>
    </source>
</reference>
<dbReference type="OrthoDB" id="3379031at2"/>
<keyword evidence="3" id="KW-1185">Reference proteome</keyword>
<dbReference type="Proteomes" id="UP000377595">
    <property type="component" value="Unassembled WGS sequence"/>
</dbReference>